<evidence type="ECO:0000313" key="3">
    <source>
        <dbReference type="Proteomes" id="UP000688137"/>
    </source>
</evidence>
<dbReference type="Proteomes" id="UP000688137">
    <property type="component" value="Unassembled WGS sequence"/>
</dbReference>
<evidence type="ECO:0000313" key="2">
    <source>
        <dbReference type="EMBL" id="CAD8052753.1"/>
    </source>
</evidence>
<evidence type="ECO:0000256" key="1">
    <source>
        <dbReference type="SAM" id="MobiDB-lite"/>
    </source>
</evidence>
<reference evidence="2" key="1">
    <citation type="submission" date="2021-01" db="EMBL/GenBank/DDBJ databases">
        <authorList>
            <consortium name="Genoscope - CEA"/>
            <person name="William W."/>
        </authorList>
    </citation>
    <scope>NUCLEOTIDE SEQUENCE</scope>
</reference>
<dbReference type="OMA" id="DQCFCPS"/>
<organism evidence="2 3">
    <name type="scientific">Paramecium primaurelia</name>
    <dbReference type="NCBI Taxonomy" id="5886"/>
    <lineage>
        <taxon>Eukaryota</taxon>
        <taxon>Sar</taxon>
        <taxon>Alveolata</taxon>
        <taxon>Ciliophora</taxon>
        <taxon>Intramacronucleata</taxon>
        <taxon>Oligohymenophorea</taxon>
        <taxon>Peniculida</taxon>
        <taxon>Parameciidae</taxon>
        <taxon>Paramecium</taxon>
    </lineage>
</organism>
<sequence>MGIVCGQIPKSKSKEFHVTKHLTQSIKQEQENVEFEDYDQCFCPSLTKNYILNPRFLITEESKYEKEEQNLNNDIIKNSSSQLSLGIQSEPNNLNEIQGKQRNQNKLKPDIQNSKRMSLEQRYKIATSPSQFKKRNSNTSQSPLAIILQTKNNSVKQKEQLILTKGKLKISNKDIKQE</sequence>
<keyword evidence="3" id="KW-1185">Reference proteome</keyword>
<feature type="compositionally biased region" description="Polar residues" evidence="1">
    <location>
        <begin position="97"/>
        <end position="116"/>
    </location>
</feature>
<accession>A0A8S1KEN5</accession>
<comment type="caution">
    <text evidence="2">The sequence shown here is derived from an EMBL/GenBank/DDBJ whole genome shotgun (WGS) entry which is preliminary data.</text>
</comment>
<proteinExistence type="predicted"/>
<name>A0A8S1KEN5_PARPR</name>
<gene>
    <name evidence="2" type="ORF">PPRIM_AZ9-3.1.T0190363</name>
</gene>
<dbReference type="AlphaFoldDB" id="A0A8S1KEN5"/>
<dbReference type="EMBL" id="CAJJDM010000016">
    <property type="protein sequence ID" value="CAD8052753.1"/>
    <property type="molecule type" value="Genomic_DNA"/>
</dbReference>
<protein>
    <submittedName>
        <fullName evidence="2">Uncharacterized protein</fullName>
    </submittedName>
</protein>
<feature type="region of interest" description="Disordered" evidence="1">
    <location>
        <begin position="97"/>
        <end position="117"/>
    </location>
</feature>